<dbReference type="GO" id="GO:0031410">
    <property type="term" value="C:cytoplasmic vesicle"/>
    <property type="evidence" value="ECO:0007669"/>
    <property type="project" value="Ensembl"/>
</dbReference>
<dbReference type="Pfam" id="PF15398">
    <property type="entry name" value="DUF4619"/>
    <property type="match status" value="1"/>
</dbReference>
<dbReference type="PANTHER" id="PTHR16065:SF2">
    <property type="entry name" value="COILED-COIL DOMAIN CONTAINING 198"/>
    <property type="match status" value="1"/>
</dbReference>
<protein>
    <submittedName>
        <fullName evidence="3">Coiled-coil domain containing 198</fullName>
    </submittedName>
</protein>
<feature type="region of interest" description="Disordered" evidence="2">
    <location>
        <begin position="277"/>
        <end position="296"/>
    </location>
</feature>
<dbReference type="Ensembl" id="ENSMICT00000005297.3">
    <property type="protein sequence ID" value="ENSMICP00000004829.2"/>
    <property type="gene ID" value="ENSMICG00000005297.3"/>
</dbReference>
<proteinExistence type="predicted"/>
<evidence type="ECO:0000313" key="3">
    <source>
        <dbReference type="Ensembl" id="ENSMICP00000004829.2"/>
    </source>
</evidence>
<evidence type="ECO:0000256" key="1">
    <source>
        <dbReference type="SAM" id="Coils"/>
    </source>
</evidence>
<keyword evidence="1" id="KW-0175">Coiled coil</keyword>
<name>A0A8C5UQX5_MICMU</name>
<sequence>MKGPQTTFPSWFSSKCLSREMGLSHSKAHPRVTKVAPLQNKEEETPLAGPVDVTFNQNLQEKTSYSLARLQDQNKALEGQLPPLRETQYGRYFAASRAMYFDIPLEQGETSIIKRHPPQRLQKLEPIDLPQVITSERLLSQRGAGTKHKAKELEKKMQMPMYTSGKRQYLHKMQMLEMNRKRQEAQMELKKSLHREARMNNQKLRDPKAKKILQSIPRNNDHDLLTILPDETLNRSPGNSQNAEVLEHHAMNDYCSRKIGKMETWLRAQEAQGQFLWDSSSSDSDELGKDEKKPRALAERCCSSSTYFDNNSELLYWGLTKDDFHRSHP</sequence>
<feature type="compositionally biased region" description="Basic and acidic residues" evidence="2">
    <location>
        <begin position="286"/>
        <end position="296"/>
    </location>
</feature>
<gene>
    <name evidence="3" type="primary">CCDC198</name>
</gene>
<dbReference type="InterPro" id="IPR029235">
    <property type="entry name" value="FAME"/>
</dbReference>
<organism evidence="3 4">
    <name type="scientific">Microcebus murinus</name>
    <name type="common">Gray mouse lemur</name>
    <name type="synonym">Lemur murinus</name>
    <dbReference type="NCBI Taxonomy" id="30608"/>
    <lineage>
        <taxon>Eukaryota</taxon>
        <taxon>Metazoa</taxon>
        <taxon>Chordata</taxon>
        <taxon>Craniata</taxon>
        <taxon>Vertebrata</taxon>
        <taxon>Euteleostomi</taxon>
        <taxon>Mammalia</taxon>
        <taxon>Eutheria</taxon>
        <taxon>Euarchontoglires</taxon>
        <taxon>Primates</taxon>
        <taxon>Strepsirrhini</taxon>
        <taxon>Lemuriformes</taxon>
        <taxon>Cheirogaleidae</taxon>
        <taxon>Microcebus</taxon>
    </lineage>
</organism>
<keyword evidence="4" id="KW-1185">Reference proteome</keyword>
<evidence type="ECO:0000256" key="2">
    <source>
        <dbReference type="SAM" id="MobiDB-lite"/>
    </source>
</evidence>
<reference evidence="3" key="3">
    <citation type="submission" date="2025-09" db="UniProtKB">
        <authorList>
            <consortium name="Ensembl"/>
        </authorList>
    </citation>
    <scope>IDENTIFICATION</scope>
</reference>
<reference evidence="3" key="1">
    <citation type="submission" date="2016-12" db="EMBL/GenBank/DDBJ databases">
        <title>Mouse lemur reference genome and diversity panel.</title>
        <authorList>
            <person name="Harris R."/>
            <person name="Larsen P."/>
            <person name="Liu Y."/>
            <person name="Hughes D.S."/>
            <person name="Murali S."/>
            <person name="Raveendran M."/>
            <person name="Korchina V."/>
            <person name="Wang M."/>
            <person name="Jhangiani S."/>
            <person name="Bandaranaike D."/>
            <person name="Bellair M."/>
            <person name="Blankenburg K."/>
            <person name="Chao H."/>
            <person name="Dahdouli M."/>
            <person name="Dinh H."/>
            <person name="Doddapaneni H."/>
            <person name="English A."/>
            <person name="Firestine M."/>
            <person name="Gnanaolivu R."/>
            <person name="Gross S."/>
            <person name="Hernandez B."/>
            <person name="Javaid M."/>
            <person name="Jayaseelan J."/>
            <person name="Jones J."/>
            <person name="Khan Z."/>
            <person name="Kovar C."/>
            <person name="Kurapati P."/>
            <person name="Le B."/>
            <person name="Lee S."/>
            <person name="Li M."/>
            <person name="Mathew T."/>
            <person name="Narasimhan A."/>
            <person name="Ngo D."/>
            <person name="Nguyen L."/>
            <person name="Okwuonu G."/>
            <person name="Ongeri F."/>
            <person name="Osuji N."/>
            <person name="Pu L.-L."/>
            <person name="Puazo M."/>
            <person name="Quiroz J."/>
            <person name="Raj R."/>
            <person name="Rajbhandari K."/>
            <person name="Reid J.G."/>
            <person name="Santibanez J."/>
            <person name="Sexton D."/>
            <person name="Skinner E."/>
            <person name="Vee V."/>
            <person name="Weissenberger G."/>
            <person name="Wu Y."/>
            <person name="Xin Y."/>
            <person name="Han Y."/>
            <person name="Campbell C."/>
            <person name="Brown A."/>
            <person name="Sullivan B."/>
            <person name="Shelton J."/>
            <person name="Brown S."/>
            <person name="Dudchenko O."/>
            <person name="Machol I."/>
            <person name="Durand N."/>
            <person name="Shamim M."/>
            <person name="Lieberman A."/>
            <person name="Muzny D.M."/>
            <person name="Richards S."/>
            <person name="Yoder A."/>
            <person name="Worley K.C."/>
            <person name="Rogers J."/>
            <person name="Gibbs R.A."/>
        </authorList>
    </citation>
    <scope>NUCLEOTIDE SEQUENCE [LARGE SCALE GENOMIC DNA]</scope>
</reference>
<accession>A0A8C5UQX5</accession>
<dbReference type="AlphaFoldDB" id="A0A8C5UQX5"/>
<dbReference type="PANTHER" id="PTHR16065">
    <property type="entry name" value="COILED-COIL DOMAIN CONTAINING 198"/>
    <property type="match status" value="1"/>
</dbReference>
<feature type="coiled-coil region" evidence="1">
    <location>
        <begin position="166"/>
        <end position="195"/>
    </location>
</feature>
<reference evidence="3" key="2">
    <citation type="submission" date="2025-08" db="UniProtKB">
        <authorList>
            <consortium name="Ensembl"/>
        </authorList>
    </citation>
    <scope>IDENTIFICATION</scope>
</reference>
<dbReference type="GO" id="GO:0005886">
    <property type="term" value="C:plasma membrane"/>
    <property type="evidence" value="ECO:0007669"/>
    <property type="project" value="Ensembl"/>
</dbReference>
<dbReference type="Proteomes" id="UP000694394">
    <property type="component" value="Chromosome 3"/>
</dbReference>
<dbReference type="EMBL" id="ABDC03004079">
    <property type="status" value="NOT_ANNOTATED_CDS"/>
    <property type="molecule type" value="Genomic_DNA"/>
</dbReference>
<evidence type="ECO:0000313" key="4">
    <source>
        <dbReference type="Proteomes" id="UP000694394"/>
    </source>
</evidence>
<dbReference type="GeneTree" id="ENSGT00390000001071"/>
<dbReference type="GO" id="GO:0097009">
    <property type="term" value="P:energy homeostasis"/>
    <property type="evidence" value="ECO:0007669"/>
    <property type="project" value="Ensembl"/>
</dbReference>